<sequence>MGVMDEQTPEERTFEERREADRLDLYFEKEVEAQALTEALADIAAVFGVSTGDYGDYRTVVHCALSISEEQIAEVRSRVKAYTPPEERSVPIIEGSLDELIEGLGDPLLKRILREIVSMVKRET</sequence>
<proteinExistence type="predicted"/>
<dbReference type="Proteomes" id="UP000228921">
    <property type="component" value="Unassembled WGS sequence"/>
</dbReference>
<protein>
    <submittedName>
        <fullName evidence="1">Uncharacterized protein</fullName>
    </submittedName>
</protein>
<name>A0A2M8NZW6_9CHLR</name>
<reference evidence="1 2" key="1">
    <citation type="submission" date="2017-11" db="EMBL/GenBank/DDBJ databases">
        <title>Evolution of Phototrophy in the Chloroflexi Phylum Driven by Horizontal Gene Transfer.</title>
        <authorList>
            <person name="Ward L.M."/>
            <person name="Hemp J."/>
            <person name="Shih P.M."/>
            <person name="Mcglynn S.E."/>
            <person name="Fischer W."/>
        </authorList>
    </citation>
    <scope>NUCLEOTIDE SEQUENCE [LARGE SCALE GENOMIC DNA]</scope>
    <source>
        <strain evidence="1">CP2_2F</strain>
    </source>
</reference>
<gene>
    <name evidence="1" type="ORF">CUN51_06545</name>
</gene>
<dbReference type="AlphaFoldDB" id="A0A2M8NZW6"/>
<accession>A0A2M8NZW6</accession>
<evidence type="ECO:0000313" key="2">
    <source>
        <dbReference type="Proteomes" id="UP000228921"/>
    </source>
</evidence>
<evidence type="ECO:0000313" key="1">
    <source>
        <dbReference type="EMBL" id="PJF30839.1"/>
    </source>
</evidence>
<dbReference type="EMBL" id="PGTK01000006">
    <property type="protein sequence ID" value="PJF30839.1"/>
    <property type="molecule type" value="Genomic_DNA"/>
</dbReference>
<comment type="caution">
    <text evidence="1">The sequence shown here is derived from an EMBL/GenBank/DDBJ whole genome shotgun (WGS) entry which is preliminary data.</text>
</comment>
<organism evidence="1 2">
    <name type="scientific">Candidatus Thermofonsia Clade 1 bacterium</name>
    <dbReference type="NCBI Taxonomy" id="2364210"/>
    <lineage>
        <taxon>Bacteria</taxon>
        <taxon>Bacillati</taxon>
        <taxon>Chloroflexota</taxon>
        <taxon>Candidatus Thermofontia</taxon>
        <taxon>Candidatus Thermofonsia Clade 1</taxon>
    </lineage>
</organism>